<dbReference type="Proteomes" id="UP000031278">
    <property type="component" value="Unassembled WGS sequence"/>
</dbReference>
<comment type="similarity">
    <text evidence="3">Belongs to the flagella basal body rod proteins family.</text>
</comment>
<organism evidence="10 11">
    <name type="scientific">Photobacterium gaetbulicola</name>
    <dbReference type="NCBI Taxonomy" id="1295392"/>
    <lineage>
        <taxon>Bacteria</taxon>
        <taxon>Pseudomonadati</taxon>
        <taxon>Pseudomonadota</taxon>
        <taxon>Gammaproteobacteria</taxon>
        <taxon>Vibrionales</taxon>
        <taxon>Vibrionaceae</taxon>
        <taxon>Photobacterium</taxon>
    </lineage>
</organism>
<evidence type="ECO:0000259" key="9">
    <source>
        <dbReference type="Pfam" id="PF22638"/>
    </source>
</evidence>
<dbReference type="GO" id="GO:0005576">
    <property type="term" value="C:extracellular region"/>
    <property type="evidence" value="ECO:0007669"/>
    <property type="project" value="UniProtKB-SubCell"/>
</dbReference>
<dbReference type="NCBIfam" id="TIGR02492">
    <property type="entry name" value="flgK_ends"/>
    <property type="match status" value="1"/>
</dbReference>
<dbReference type="Pfam" id="PF22638">
    <property type="entry name" value="FlgK_D1"/>
    <property type="match status" value="1"/>
</dbReference>
<dbReference type="PANTHER" id="PTHR30033">
    <property type="entry name" value="FLAGELLAR HOOK-ASSOCIATED PROTEIN 1"/>
    <property type="match status" value="1"/>
</dbReference>
<feature type="domain" description="Flagellar basal body rod protein N-terminal" evidence="7">
    <location>
        <begin position="6"/>
        <end position="35"/>
    </location>
</feature>
<dbReference type="GO" id="GO:0044780">
    <property type="term" value="P:bacterial-type flagellum assembly"/>
    <property type="evidence" value="ECO:0007669"/>
    <property type="project" value="InterPro"/>
</dbReference>
<dbReference type="PRINTS" id="PR01005">
    <property type="entry name" value="FLGHOOKAP1"/>
</dbReference>
<reference evidence="10 11" key="1">
    <citation type="submission" date="2014-12" db="EMBL/GenBank/DDBJ databases">
        <title>Genome sequencing of Photobacterium gaetbulicola AD005a.</title>
        <authorList>
            <person name="Adrian T.G.S."/>
            <person name="Chan K.G."/>
        </authorList>
    </citation>
    <scope>NUCLEOTIDE SEQUENCE [LARGE SCALE GENOMIC DNA]</scope>
    <source>
        <strain evidence="10 11">AD005a</strain>
    </source>
</reference>
<accession>A0A0B9GH96</accession>
<dbReference type="GO" id="GO:0005198">
    <property type="term" value="F:structural molecule activity"/>
    <property type="evidence" value="ECO:0007669"/>
    <property type="project" value="InterPro"/>
</dbReference>
<dbReference type="SUPFAM" id="SSF64518">
    <property type="entry name" value="Phase 1 flagellin"/>
    <property type="match status" value="1"/>
</dbReference>
<evidence type="ECO:0000256" key="3">
    <source>
        <dbReference type="ARBA" id="ARBA00009677"/>
    </source>
</evidence>
<evidence type="ECO:0000256" key="5">
    <source>
        <dbReference type="ARBA" id="ARBA00022525"/>
    </source>
</evidence>
<dbReference type="GO" id="GO:0009424">
    <property type="term" value="C:bacterial-type flagellum hook"/>
    <property type="evidence" value="ECO:0007669"/>
    <property type="project" value="InterPro"/>
</dbReference>
<dbReference type="Pfam" id="PF00460">
    <property type="entry name" value="Flg_bb_rod"/>
    <property type="match status" value="1"/>
</dbReference>
<keyword evidence="6" id="KW-0975">Bacterial flagellum</keyword>
<evidence type="ECO:0000256" key="4">
    <source>
        <dbReference type="ARBA" id="ARBA00016244"/>
    </source>
</evidence>
<dbReference type="InterPro" id="IPR001444">
    <property type="entry name" value="Flag_bb_rod_N"/>
</dbReference>
<evidence type="ECO:0000256" key="2">
    <source>
        <dbReference type="ARBA" id="ARBA00004613"/>
    </source>
</evidence>
<gene>
    <name evidence="10" type="ORF">RJ45_08620</name>
</gene>
<comment type="subcellular location">
    <subcellularLocation>
        <location evidence="1">Bacterial flagellum</location>
    </subcellularLocation>
    <subcellularLocation>
        <location evidence="2">Secreted</location>
    </subcellularLocation>
</comment>
<evidence type="ECO:0000256" key="6">
    <source>
        <dbReference type="ARBA" id="ARBA00023143"/>
    </source>
</evidence>
<evidence type="ECO:0000313" key="11">
    <source>
        <dbReference type="Proteomes" id="UP000031278"/>
    </source>
</evidence>
<evidence type="ECO:0000259" key="7">
    <source>
        <dbReference type="Pfam" id="PF00460"/>
    </source>
</evidence>
<evidence type="ECO:0000256" key="1">
    <source>
        <dbReference type="ARBA" id="ARBA00004365"/>
    </source>
</evidence>
<keyword evidence="5" id="KW-0964">Secreted</keyword>
<evidence type="ECO:0000259" key="8">
    <source>
        <dbReference type="Pfam" id="PF06429"/>
    </source>
</evidence>
<dbReference type="PANTHER" id="PTHR30033:SF1">
    <property type="entry name" value="FLAGELLAR HOOK-ASSOCIATED PROTEIN 1"/>
    <property type="match status" value="1"/>
</dbReference>
<dbReference type="AlphaFoldDB" id="A0A0B9GH96"/>
<proteinExistence type="inferred from homology"/>
<evidence type="ECO:0000313" key="10">
    <source>
        <dbReference type="EMBL" id="KHT64140.1"/>
    </source>
</evidence>
<dbReference type="InterPro" id="IPR053927">
    <property type="entry name" value="FlgK_helical"/>
</dbReference>
<dbReference type="InterPro" id="IPR002371">
    <property type="entry name" value="FlgK"/>
</dbReference>
<dbReference type="Pfam" id="PF06429">
    <property type="entry name" value="Flg_bbr_C"/>
    <property type="match status" value="1"/>
</dbReference>
<dbReference type="RefSeq" id="WP_039460693.1">
    <property type="nucleotide sequence ID" value="NZ_JWLZ01000124.1"/>
</dbReference>
<sequence length="659" mass="71554">MALDLLNIGMSGLRTSQKQLNVTSHNISNVNTPGYSRQSAEQKADDAHWIGGSQYGTGAYIDNVRRAYDQFAARELTQSTTQLHQANESHAQLAVMDEFISNNASKTISSMNDYYDSVKSLADHPNDLGSRKAVLENAALVSQTVNSTYDTLSSMQRDVNDQLVATVDRVNSLGQELATLNKRIQENPAGEKNDLFDQQQSLVNELAQYTKVTVLKGKDNLANTVIIGDGQTFVSGTESSRLTVIPGEPDPLQTQIAVDDGHTTKPIDSDSMGGILGAMVGFRRDVVERSIDEVGRMAIGFAGQVNTIQRQGLDLNGEQGQNLYADINDPTAMAQRVLKPVGSTADLAVGIEDVSQLQLGDYKLKATDNGGSYRYQVFNSQGEEVFSQNIDVADPQVIRVDGMKIDVTQPPVDDEIITLRPVRLGGAHMAMSATEPTDIAAQRIVTPDAENMGNGQLGALSTAQASGQYEVVLNDNGKRLSVYDAEGKKIDLVEVDANGNPTTTKNIKYPIHDNVIRFADTSLIPDPNGFATLTLTGQAQGEDRFTVNLNAEKAEGDNSNLLEMQHLQTQKTMNNGRSSVIDLFQTLTTEVGIQKMNAEKFGQISQLDFDAANERVASVSGVNLDEEAANLMKFQQAYMASSRIMSVARETFDTLLRAV</sequence>
<dbReference type="EMBL" id="JWLZ01000124">
    <property type="protein sequence ID" value="KHT64140.1"/>
    <property type="molecule type" value="Genomic_DNA"/>
</dbReference>
<protein>
    <recommendedName>
        <fullName evidence="4">Flagellar hook-associated protein 1</fullName>
    </recommendedName>
</protein>
<feature type="domain" description="Flagellar hook-associated protein FlgK helical" evidence="9">
    <location>
        <begin position="95"/>
        <end position="324"/>
    </location>
</feature>
<feature type="domain" description="Flagellar basal-body/hook protein C-terminal" evidence="8">
    <location>
        <begin position="619"/>
        <end position="657"/>
    </location>
</feature>
<comment type="caution">
    <text evidence="10">The sequence shown here is derived from an EMBL/GenBank/DDBJ whole genome shotgun (WGS) entry which is preliminary data.</text>
</comment>
<dbReference type="InterPro" id="IPR010930">
    <property type="entry name" value="Flg_bb/hook_C_dom"/>
</dbReference>
<name>A0A0B9GH96_9GAMM</name>